<dbReference type="NCBIfam" id="TIGR00231">
    <property type="entry name" value="small_GTP"/>
    <property type="match status" value="1"/>
</dbReference>
<dbReference type="PRINTS" id="PR00449">
    <property type="entry name" value="RASTRNSFRMNG"/>
</dbReference>
<protein>
    <recommendedName>
        <fullName evidence="4">GTP-binding protein</fullName>
    </recommendedName>
</protein>
<accession>X1ME16</accession>
<gene>
    <name evidence="3" type="ORF">S06H3_13767</name>
</gene>
<evidence type="ECO:0000313" key="3">
    <source>
        <dbReference type="EMBL" id="GAI16341.1"/>
    </source>
</evidence>
<evidence type="ECO:0008006" key="4">
    <source>
        <dbReference type="Google" id="ProtNLM"/>
    </source>
</evidence>
<keyword evidence="1" id="KW-0547">Nucleotide-binding</keyword>
<comment type="caution">
    <text evidence="3">The sequence shown here is derived from an EMBL/GenBank/DDBJ whole genome shotgun (WGS) entry which is preliminary data.</text>
</comment>
<dbReference type="InterPro" id="IPR050227">
    <property type="entry name" value="Rab"/>
</dbReference>
<dbReference type="SMART" id="SM00175">
    <property type="entry name" value="RAB"/>
    <property type="match status" value="1"/>
</dbReference>
<keyword evidence="2" id="KW-0342">GTP-binding</keyword>
<dbReference type="Gene3D" id="3.40.50.300">
    <property type="entry name" value="P-loop containing nucleotide triphosphate hydrolases"/>
    <property type="match status" value="1"/>
</dbReference>
<dbReference type="PROSITE" id="PS51420">
    <property type="entry name" value="RHO"/>
    <property type="match status" value="1"/>
</dbReference>
<dbReference type="PANTHER" id="PTHR47977">
    <property type="entry name" value="RAS-RELATED PROTEIN RAB"/>
    <property type="match status" value="1"/>
</dbReference>
<evidence type="ECO:0000256" key="1">
    <source>
        <dbReference type="ARBA" id="ARBA00022741"/>
    </source>
</evidence>
<organism evidence="3">
    <name type="scientific">marine sediment metagenome</name>
    <dbReference type="NCBI Taxonomy" id="412755"/>
    <lineage>
        <taxon>unclassified sequences</taxon>
        <taxon>metagenomes</taxon>
        <taxon>ecological metagenomes</taxon>
    </lineage>
</organism>
<name>X1ME16_9ZZZZ</name>
<dbReference type="GO" id="GO:0005525">
    <property type="term" value="F:GTP binding"/>
    <property type="evidence" value="ECO:0007669"/>
    <property type="project" value="UniProtKB-KW"/>
</dbReference>
<dbReference type="InterPro" id="IPR001806">
    <property type="entry name" value="Small_GTPase"/>
</dbReference>
<dbReference type="AlphaFoldDB" id="X1ME16"/>
<dbReference type="SUPFAM" id="SSF52540">
    <property type="entry name" value="P-loop containing nucleoside triphosphate hydrolases"/>
    <property type="match status" value="1"/>
</dbReference>
<dbReference type="PROSITE" id="PS51419">
    <property type="entry name" value="RAB"/>
    <property type="match status" value="1"/>
</dbReference>
<dbReference type="SMART" id="SM00174">
    <property type="entry name" value="RHO"/>
    <property type="match status" value="1"/>
</dbReference>
<dbReference type="Pfam" id="PF00071">
    <property type="entry name" value="Ras"/>
    <property type="match status" value="1"/>
</dbReference>
<proteinExistence type="predicted"/>
<dbReference type="InterPro" id="IPR027417">
    <property type="entry name" value="P-loop_NTPase"/>
</dbReference>
<reference evidence="3" key="1">
    <citation type="journal article" date="2014" name="Front. Microbiol.">
        <title>High frequency of phylogenetically diverse reductive dehalogenase-homologous genes in deep subseafloor sedimentary metagenomes.</title>
        <authorList>
            <person name="Kawai M."/>
            <person name="Futagami T."/>
            <person name="Toyoda A."/>
            <person name="Takaki Y."/>
            <person name="Nishi S."/>
            <person name="Hori S."/>
            <person name="Arai W."/>
            <person name="Tsubouchi T."/>
            <person name="Morono Y."/>
            <person name="Uchiyama I."/>
            <person name="Ito T."/>
            <person name="Fujiyama A."/>
            <person name="Inagaki F."/>
            <person name="Takami H."/>
        </authorList>
    </citation>
    <scope>NUCLEOTIDE SEQUENCE</scope>
    <source>
        <strain evidence="3">Expedition CK06-06</strain>
    </source>
</reference>
<dbReference type="GO" id="GO:0003924">
    <property type="term" value="F:GTPase activity"/>
    <property type="evidence" value="ECO:0007669"/>
    <property type="project" value="InterPro"/>
</dbReference>
<evidence type="ECO:0000256" key="2">
    <source>
        <dbReference type="ARBA" id="ARBA00023134"/>
    </source>
</evidence>
<dbReference type="SMART" id="SM00173">
    <property type="entry name" value="RAS"/>
    <property type="match status" value="1"/>
</dbReference>
<dbReference type="InterPro" id="IPR005225">
    <property type="entry name" value="Small_GTP-bd"/>
</dbReference>
<dbReference type="CDD" id="cd00154">
    <property type="entry name" value="Rab"/>
    <property type="match status" value="1"/>
</dbReference>
<dbReference type="EMBL" id="BARV01006721">
    <property type="protein sequence ID" value="GAI16341.1"/>
    <property type="molecule type" value="Genomic_DNA"/>
</dbReference>
<sequence>MRRFQYIEKQFEKEYKPTLGCDLFRSDIDIEQDAKKIHCRLVFWDIAGQEKYLQVRPLYFQGCRGALMVYDTTRPETFQNITDSWLKDFKGNVREDTSYILIGNKTDLEESRLVSTDEGKELAKKINAIKFIETSAKSGDKVNEAFKSLVIAILKQFGEIR</sequence>
<dbReference type="PROSITE" id="PS51421">
    <property type="entry name" value="RAS"/>
    <property type="match status" value="1"/>
</dbReference>
<dbReference type="FunFam" id="3.40.50.300:FF:001447">
    <property type="entry name" value="Ras-related protein Rab-1B"/>
    <property type="match status" value="1"/>
</dbReference>